<accession>A0A7S7SNJ4</accession>
<evidence type="ECO:0000313" key="3">
    <source>
        <dbReference type="Proteomes" id="UP000593892"/>
    </source>
</evidence>
<dbReference type="KEGG" id="pfer:IRI77_13855"/>
<keyword evidence="3" id="KW-1185">Reference proteome</keyword>
<dbReference type="Gene3D" id="1.20.120.450">
    <property type="entry name" value="dinb family like domain"/>
    <property type="match status" value="1"/>
</dbReference>
<dbReference type="InterPro" id="IPR034660">
    <property type="entry name" value="DinB/YfiT-like"/>
</dbReference>
<dbReference type="RefSeq" id="WP_194452638.1">
    <property type="nucleotide sequence ID" value="NZ_CP063849.1"/>
</dbReference>
<protein>
    <submittedName>
        <fullName evidence="2">DinB family protein</fullName>
    </submittedName>
</protein>
<dbReference type="SUPFAM" id="SSF109854">
    <property type="entry name" value="DinB/YfiT-like putative metalloenzymes"/>
    <property type="match status" value="1"/>
</dbReference>
<feature type="domain" description="DinB-like" evidence="1">
    <location>
        <begin position="13"/>
        <end position="152"/>
    </location>
</feature>
<organism evidence="2 3">
    <name type="scientific">Paludibaculum fermentans</name>
    <dbReference type="NCBI Taxonomy" id="1473598"/>
    <lineage>
        <taxon>Bacteria</taxon>
        <taxon>Pseudomonadati</taxon>
        <taxon>Acidobacteriota</taxon>
        <taxon>Terriglobia</taxon>
        <taxon>Bryobacterales</taxon>
        <taxon>Bryobacteraceae</taxon>
        <taxon>Paludibaculum</taxon>
    </lineage>
</organism>
<gene>
    <name evidence="2" type="ORF">IRI77_13855</name>
</gene>
<dbReference type="InterPro" id="IPR024775">
    <property type="entry name" value="DinB-like"/>
</dbReference>
<sequence>MSIYGASELARSFRTVRKNTIITAQEIPEEQYGFRATPDTRSVAETLIHMAVIPTFGERIHFNDKIDTFVGFDFFGVMGAHYAAEKVARTKAEIIEMLTVNGERFAQLLDGVSDETLAETITYPPGMEPAFKTRFEMLLSTKEHEMHHRGQLMLMQRMIGIVPHLTRHFQARVAEIQAAQK</sequence>
<name>A0A7S7SNJ4_PALFE</name>
<dbReference type="Proteomes" id="UP000593892">
    <property type="component" value="Chromosome"/>
</dbReference>
<dbReference type="EMBL" id="CP063849">
    <property type="protein sequence ID" value="QOY90983.1"/>
    <property type="molecule type" value="Genomic_DNA"/>
</dbReference>
<evidence type="ECO:0000259" key="1">
    <source>
        <dbReference type="Pfam" id="PF12867"/>
    </source>
</evidence>
<proteinExistence type="predicted"/>
<dbReference type="Pfam" id="PF12867">
    <property type="entry name" value="DinB_2"/>
    <property type="match status" value="1"/>
</dbReference>
<reference evidence="2 3" key="1">
    <citation type="submission" date="2020-10" db="EMBL/GenBank/DDBJ databases">
        <title>Complete genome sequence of Paludibaculum fermentans P105T, a facultatively anaerobic acidobacterium capable of dissimilatory Fe(III) reduction.</title>
        <authorList>
            <person name="Dedysh S.N."/>
            <person name="Beletsky A.V."/>
            <person name="Kulichevskaya I.S."/>
            <person name="Mardanov A.V."/>
            <person name="Ravin N.V."/>
        </authorList>
    </citation>
    <scope>NUCLEOTIDE SEQUENCE [LARGE SCALE GENOMIC DNA]</scope>
    <source>
        <strain evidence="2 3">P105</strain>
    </source>
</reference>
<evidence type="ECO:0000313" key="2">
    <source>
        <dbReference type="EMBL" id="QOY90983.1"/>
    </source>
</evidence>
<dbReference type="AlphaFoldDB" id="A0A7S7SNJ4"/>